<organism evidence="1 2">
    <name type="scientific">Spartinivicinus marinus</name>
    <dbReference type="NCBI Taxonomy" id="2994442"/>
    <lineage>
        <taxon>Bacteria</taxon>
        <taxon>Pseudomonadati</taxon>
        <taxon>Pseudomonadota</taxon>
        <taxon>Gammaproteobacteria</taxon>
        <taxon>Oceanospirillales</taxon>
        <taxon>Zooshikellaceae</taxon>
        <taxon>Spartinivicinus</taxon>
    </lineage>
</organism>
<dbReference type="EMBL" id="JACCKB010000030">
    <property type="protein sequence ID" value="NYZ67788.1"/>
    <property type="molecule type" value="Genomic_DNA"/>
</dbReference>
<sequence>MARLGISQEKIQKKGAEFHKSYLAFQKDLSKYKKVSNAQLIPITDQLEVYRSNLDCKPGCSYCCHYRVTAFTHEIVAIYLHIHNTFTPKQLNRIKEKIIKTASTVSCMSEEERISTNVECPMLIDDRCSTYSVRPMSCAGFHSTSLEFCKRQFQGSDEINGASAWIMKIGESLLIERSIADNVIRHTKQDHSQYELVTSLATLLKKPSLIAKWRKTGKPIFSNATV</sequence>
<protein>
    <submittedName>
        <fullName evidence="1">YkgJ family cysteine cluster protein</fullName>
    </submittedName>
</protein>
<dbReference type="InterPro" id="IPR005358">
    <property type="entry name" value="Puta_zinc/iron-chelating_dom"/>
</dbReference>
<dbReference type="RefSeq" id="WP_180569811.1">
    <property type="nucleotide sequence ID" value="NZ_JACCKB010000030.1"/>
</dbReference>
<evidence type="ECO:0000313" key="1">
    <source>
        <dbReference type="EMBL" id="NYZ67788.1"/>
    </source>
</evidence>
<evidence type="ECO:0000313" key="2">
    <source>
        <dbReference type="Proteomes" id="UP000569732"/>
    </source>
</evidence>
<dbReference type="AlphaFoldDB" id="A0A853IAX4"/>
<dbReference type="Pfam" id="PF03692">
    <property type="entry name" value="CxxCxxCC"/>
    <property type="match status" value="1"/>
</dbReference>
<gene>
    <name evidence="1" type="ORF">H0A36_17380</name>
</gene>
<comment type="caution">
    <text evidence="1">The sequence shown here is derived from an EMBL/GenBank/DDBJ whole genome shotgun (WGS) entry which is preliminary data.</text>
</comment>
<reference evidence="1 2" key="1">
    <citation type="submission" date="2020-07" db="EMBL/GenBank/DDBJ databases">
        <title>Endozoicomonas sp. nov., isolated from sediment.</title>
        <authorList>
            <person name="Gu T."/>
        </authorList>
    </citation>
    <scope>NUCLEOTIDE SEQUENCE [LARGE SCALE GENOMIC DNA]</scope>
    <source>
        <strain evidence="1 2">SM1973</strain>
    </source>
</reference>
<name>A0A853IAX4_9GAMM</name>
<keyword evidence="2" id="KW-1185">Reference proteome</keyword>
<proteinExistence type="predicted"/>
<accession>A0A853IAX4</accession>
<dbReference type="Proteomes" id="UP000569732">
    <property type="component" value="Unassembled WGS sequence"/>
</dbReference>